<dbReference type="PANTHER" id="PTHR43190">
    <property type="entry name" value="N-ACETYL-D-GLUCOSAMINE KINASE"/>
    <property type="match status" value="1"/>
</dbReference>
<organism evidence="2 3">
    <name type="scientific">Parasedimentitalea denitrificans</name>
    <dbReference type="NCBI Taxonomy" id="2211118"/>
    <lineage>
        <taxon>Bacteria</taxon>
        <taxon>Pseudomonadati</taxon>
        <taxon>Pseudomonadota</taxon>
        <taxon>Alphaproteobacteria</taxon>
        <taxon>Rhodobacterales</taxon>
        <taxon>Paracoccaceae</taxon>
        <taxon>Parasedimentitalea</taxon>
    </lineage>
</organism>
<comment type="caution">
    <text evidence="2">The sequence shown here is derived from an EMBL/GenBank/DDBJ whole genome shotgun (WGS) entry which is preliminary data.</text>
</comment>
<dbReference type="RefSeq" id="WP_167685028.1">
    <property type="nucleotide sequence ID" value="NZ_QHLQ01000017.1"/>
</dbReference>
<dbReference type="InterPro" id="IPR052519">
    <property type="entry name" value="Euk-type_GlcNAc_Kinase"/>
</dbReference>
<protein>
    <submittedName>
        <fullName evidence="2">ATPase</fullName>
    </submittedName>
</protein>
<dbReference type="InterPro" id="IPR043129">
    <property type="entry name" value="ATPase_NBD"/>
</dbReference>
<dbReference type="CDD" id="cd24082">
    <property type="entry name" value="ASKHA_NBD_GspK-like"/>
    <property type="match status" value="1"/>
</dbReference>
<evidence type="ECO:0000313" key="3">
    <source>
        <dbReference type="Proteomes" id="UP001429564"/>
    </source>
</evidence>
<proteinExistence type="predicted"/>
<name>A0ABX0WB16_9RHOB</name>
<feature type="domain" description="ATPase BadF/BadG/BcrA/BcrD type" evidence="1">
    <location>
        <begin position="12"/>
        <end position="256"/>
    </location>
</feature>
<evidence type="ECO:0000313" key="2">
    <source>
        <dbReference type="EMBL" id="NIZ62403.1"/>
    </source>
</evidence>
<dbReference type="PANTHER" id="PTHR43190:SF3">
    <property type="entry name" value="N-ACETYL-D-GLUCOSAMINE KINASE"/>
    <property type="match status" value="1"/>
</dbReference>
<dbReference type="EMBL" id="QHLQ01000017">
    <property type="protein sequence ID" value="NIZ62403.1"/>
    <property type="molecule type" value="Genomic_DNA"/>
</dbReference>
<dbReference type="Proteomes" id="UP001429564">
    <property type="component" value="Unassembled WGS sequence"/>
</dbReference>
<dbReference type="InterPro" id="IPR002731">
    <property type="entry name" value="ATPase_BadF"/>
</dbReference>
<keyword evidence="3" id="KW-1185">Reference proteome</keyword>
<dbReference type="SUPFAM" id="SSF53067">
    <property type="entry name" value="Actin-like ATPase domain"/>
    <property type="match status" value="2"/>
</dbReference>
<reference evidence="2 3" key="1">
    <citation type="submission" date="2018-05" db="EMBL/GenBank/DDBJ databases">
        <authorList>
            <person name="Zhang Y.-J."/>
        </authorList>
    </citation>
    <scope>NUCLEOTIDE SEQUENCE [LARGE SCALE GENOMIC DNA]</scope>
    <source>
        <strain evidence="2 3">CY04</strain>
    </source>
</reference>
<gene>
    <name evidence="2" type="ORF">DL239_15630</name>
</gene>
<evidence type="ECO:0000259" key="1">
    <source>
        <dbReference type="Pfam" id="PF01869"/>
    </source>
</evidence>
<accession>A0ABX0WB16</accession>
<dbReference type="Pfam" id="PF01869">
    <property type="entry name" value="BcrAD_BadFG"/>
    <property type="match status" value="1"/>
</dbReference>
<dbReference type="Gene3D" id="3.30.420.40">
    <property type="match status" value="2"/>
</dbReference>
<sequence length="296" mass="30621">MRDPLNSSYIAIDGGGTSCRFSLFLLGKVVTVRRGSANVFSAHDAAMETLKSGLAELAAQAGIAVERLADFPLYAGLAGVTDADSAQVVADKLPVRNAKVEDDRPAAVVGALGARSGSLIGIGTGSFLARQTGEEIALLGGYGAVLGDQGSGGWLGKALLCRALLTLDGLESTSDLIENCLTEFQHDAARIVRFTAAAQPADYGAYAPQIVRAAKAGDSVGRILMSEGADYICKALVALGRVPGEPVCAIGGVASHYADFLPPEVSADMVAPQGEALDGALELARRFARQIWQEKT</sequence>